<comment type="caution">
    <text evidence="1">The sequence shown here is derived from an EMBL/GenBank/DDBJ whole genome shotgun (WGS) entry which is preliminary data.</text>
</comment>
<reference evidence="1 2" key="1">
    <citation type="submission" date="2020-04" db="EMBL/GenBank/DDBJ databases">
        <title>Molecular characterization of pseudomonads from Agaricus bisporus reveal novel blotch 2 pathogens in Western Europe.</title>
        <authorList>
            <person name="Taparia T."/>
            <person name="Krijger M."/>
            <person name="Haynes E."/>
            <person name="Elpinstone J.G."/>
            <person name="Noble R."/>
            <person name="Van Der Wolf J."/>
        </authorList>
    </citation>
    <scope>NUCLEOTIDE SEQUENCE [LARGE SCALE GENOMIC DNA]</scope>
    <source>
        <strain evidence="1 2">G9001</strain>
    </source>
</reference>
<accession>A0A7Y8BRB1</accession>
<proteinExistence type="predicted"/>
<dbReference type="Proteomes" id="UP000522864">
    <property type="component" value="Unassembled WGS sequence"/>
</dbReference>
<evidence type="ECO:0000313" key="1">
    <source>
        <dbReference type="EMBL" id="NWB85096.1"/>
    </source>
</evidence>
<organism evidence="1 2">
    <name type="scientific">Pseudomonas gingeri</name>
    <dbReference type="NCBI Taxonomy" id="117681"/>
    <lineage>
        <taxon>Bacteria</taxon>
        <taxon>Pseudomonadati</taxon>
        <taxon>Pseudomonadota</taxon>
        <taxon>Gammaproteobacteria</taxon>
        <taxon>Pseudomonadales</taxon>
        <taxon>Pseudomonadaceae</taxon>
        <taxon>Pseudomonas</taxon>
    </lineage>
</organism>
<protein>
    <submittedName>
        <fullName evidence="1">Uncharacterized protein</fullName>
    </submittedName>
</protein>
<dbReference type="EMBL" id="JACAQA010000005">
    <property type="protein sequence ID" value="NWB85096.1"/>
    <property type="molecule type" value="Genomic_DNA"/>
</dbReference>
<gene>
    <name evidence="1" type="ORF">HX830_09405</name>
</gene>
<evidence type="ECO:0000313" key="2">
    <source>
        <dbReference type="Proteomes" id="UP000522864"/>
    </source>
</evidence>
<name>A0A7Y8BRB1_9PSED</name>
<sequence length="346" mass="39577">MSDFNRIAKIYSEFADSLRKSIPENSTPRSNTVKMLAVGYWFEGLRQRTGLKTAYALELYFEKESFRRNTNGTIRHYRSKWSRYEQKIISPKAETLSRVEVLAPGSSRDLNHPIWTLMKEISRKQEINFDSYFRTLNTEVQLVLYHNTSNMIWDSVQREPITQVLLEKLERRASLDALAALIAIVVEADHLGRKSVAIKAANSLHKVLLMLAMELQARGVAIGLIDWLALNVLPLGVPAHLQIWMNSADYIHASAHLNTMVYQHPERRGKTLPWKLRIRLMCKLLAGDMGIDVLHAMRPQFELREDIGEIAGELVEEFKKTSALRTWGWMCIADGTPQVVPPVALL</sequence>
<dbReference type="AlphaFoldDB" id="A0A7Y8BRB1"/>
<dbReference type="RefSeq" id="WP_177095780.1">
    <property type="nucleotide sequence ID" value="NZ_JACAOS010000001.1"/>
</dbReference>